<gene>
    <name evidence="4" type="ORF">DXX99_11075</name>
</gene>
<dbReference type="Gene3D" id="3.30.470.20">
    <property type="entry name" value="ATP-grasp fold, B domain"/>
    <property type="match status" value="1"/>
</dbReference>
<comment type="caution">
    <text evidence="4">The sequence shown here is derived from an EMBL/GenBank/DDBJ whole genome shotgun (WGS) entry which is preliminary data.</text>
</comment>
<evidence type="ECO:0000256" key="1">
    <source>
        <dbReference type="ARBA" id="ARBA00022598"/>
    </source>
</evidence>
<dbReference type="SUPFAM" id="SSF56059">
    <property type="entry name" value="Glutathione synthetase ATP-binding domain-like"/>
    <property type="match status" value="1"/>
</dbReference>
<dbReference type="PROSITE" id="PS01011">
    <property type="entry name" value="FOLYLPOLYGLU_SYNT_1"/>
    <property type="match status" value="1"/>
</dbReference>
<dbReference type="Gene3D" id="3.40.1190.10">
    <property type="entry name" value="Mur-like, catalytic domain"/>
    <property type="match status" value="1"/>
</dbReference>
<evidence type="ECO:0000313" key="4">
    <source>
        <dbReference type="EMBL" id="RDV80088.1"/>
    </source>
</evidence>
<dbReference type="AlphaFoldDB" id="A0A3D8P0I8"/>
<proteinExistence type="predicted"/>
<dbReference type="GO" id="GO:0004326">
    <property type="term" value="F:tetrahydrofolylpolyglutamate synthase activity"/>
    <property type="evidence" value="ECO:0007669"/>
    <property type="project" value="InterPro"/>
</dbReference>
<accession>A0A3D8P0I8</accession>
<dbReference type="InterPro" id="IPR036565">
    <property type="entry name" value="Mur-like_cat_sf"/>
</dbReference>
<keyword evidence="2" id="KW-0547">Nucleotide-binding</keyword>
<keyword evidence="1" id="KW-0436">Ligase</keyword>
<evidence type="ECO:0000256" key="2">
    <source>
        <dbReference type="ARBA" id="ARBA00022741"/>
    </source>
</evidence>
<name>A0A3D8P0I8_9THEO</name>
<sequence length="146" mass="15569">GYTLEQVLPAGAEVNLRFQANLSGGGEAVDVTEEVGPELKKQLELAARLSGLNVCGVDFLAEDLHSPMPADQQQGILEINAAPGLRMHLNGKRGKEIADWIITRLDLQPSQKLPLFAVTGTNGKTTVVRCLAHLLALAGKKVGYTT</sequence>
<protein>
    <submittedName>
        <fullName evidence="4">Cyanophycin synthetase</fullName>
    </submittedName>
</protein>
<reference evidence="4 5" key="1">
    <citation type="submission" date="2018-08" db="EMBL/GenBank/DDBJ databases">
        <title>Form III RuBisCO-mediated autotrophy in Thermodesulfobium bacteria.</title>
        <authorList>
            <person name="Toshchakov S.V."/>
            <person name="Kublanov I.V."/>
            <person name="Frolov E."/>
            <person name="Bonch-Osmolovskaya E.A."/>
            <person name="Tourova T.P."/>
            <person name="Chernych N.A."/>
            <person name="Lebedinsky A.V."/>
        </authorList>
    </citation>
    <scope>NUCLEOTIDE SEQUENCE [LARGE SCALE GENOMIC DNA]</scope>
    <source>
        <strain evidence="4 5">SR</strain>
    </source>
</reference>
<keyword evidence="3" id="KW-0067">ATP-binding</keyword>
<dbReference type="GO" id="GO:0005524">
    <property type="term" value="F:ATP binding"/>
    <property type="evidence" value="ECO:0007669"/>
    <property type="project" value="UniProtKB-KW"/>
</dbReference>
<evidence type="ECO:0000256" key="3">
    <source>
        <dbReference type="ARBA" id="ARBA00022840"/>
    </source>
</evidence>
<evidence type="ECO:0000313" key="5">
    <source>
        <dbReference type="Proteomes" id="UP000256329"/>
    </source>
</evidence>
<dbReference type="SUPFAM" id="SSF53623">
    <property type="entry name" value="MurD-like peptide ligases, catalytic domain"/>
    <property type="match status" value="1"/>
</dbReference>
<dbReference type="Proteomes" id="UP000256329">
    <property type="component" value="Unassembled WGS sequence"/>
</dbReference>
<keyword evidence="5" id="KW-1185">Reference proteome</keyword>
<feature type="non-terminal residue" evidence="4">
    <location>
        <position position="146"/>
    </location>
</feature>
<dbReference type="InterPro" id="IPR018109">
    <property type="entry name" value="Folylpolyglutamate_synth_CS"/>
</dbReference>
<dbReference type="EMBL" id="QSLN01000062">
    <property type="protein sequence ID" value="RDV80088.1"/>
    <property type="molecule type" value="Genomic_DNA"/>
</dbReference>
<feature type="non-terminal residue" evidence="4">
    <location>
        <position position="1"/>
    </location>
</feature>
<organism evidence="4 5">
    <name type="scientific">Ammonifex thiophilus</name>
    <dbReference type="NCBI Taxonomy" id="444093"/>
    <lineage>
        <taxon>Bacteria</taxon>
        <taxon>Bacillati</taxon>
        <taxon>Bacillota</taxon>
        <taxon>Clostridia</taxon>
        <taxon>Thermoanaerobacterales</taxon>
        <taxon>Thermoanaerobacteraceae</taxon>
        <taxon>Ammonifex</taxon>
    </lineage>
</organism>